<feature type="region of interest" description="Disordered" evidence="5">
    <location>
        <begin position="282"/>
        <end position="302"/>
    </location>
</feature>
<name>A0A9Q0QUI7_9MAGN</name>
<feature type="compositionally biased region" description="Polar residues" evidence="5">
    <location>
        <begin position="290"/>
        <end position="302"/>
    </location>
</feature>
<dbReference type="AlphaFoldDB" id="A0A9Q0QUI7"/>
<dbReference type="GO" id="GO:0007064">
    <property type="term" value="P:mitotic sister chromatid cohesion"/>
    <property type="evidence" value="ECO:0007669"/>
    <property type="project" value="InterPro"/>
</dbReference>
<dbReference type="GO" id="GO:0005634">
    <property type="term" value="C:nucleus"/>
    <property type="evidence" value="ECO:0007669"/>
    <property type="project" value="UniProtKB-SubCell"/>
</dbReference>
<evidence type="ECO:0000256" key="4">
    <source>
        <dbReference type="ARBA" id="ARBA00023242"/>
    </source>
</evidence>
<evidence type="ECO:0000256" key="3">
    <source>
        <dbReference type="ARBA" id="ARBA00023204"/>
    </source>
</evidence>
<dbReference type="PANTHER" id="PTHR12663">
    <property type="entry name" value="ANDROGEN INDUCED INHIBITOR OF PROLIFERATION AS3 / PDS5-RELATED"/>
    <property type="match status" value="1"/>
</dbReference>
<dbReference type="InterPro" id="IPR039776">
    <property type="entry name" value="Pds5"/>
</dbReference>
<accession>A0A9Q0QUI7</accession>
<evidence type="ECO:0000313" key="8">
    <source>
        <dbReference type="Proteomes" id="UP001141806"/>
    </source>
</evidence>
<comment type="subcellular location">
    <subcellularLocation>
        <location evidence="1">Nucleus</location>
    </subcellularLocation>
</comment>
<keyword evidence="8" id="KW-1185">Reference proteome</keyword>
<feature type="compositionally biased region" description="Polar residues" evidence="5">
    <location>
        <begin position="217"/>
        <end position="236"/>
    </location>
</feature>
<keyword evidence="4" id="KW-0539">Nucleus</keyword>
<feature type="domain" description="PTM/DIR17-like Tudor" evidence="6">
    <location>
        <begin position="130"/>
        <end position="160"/>
    </location>
</feature>
<reference evidence="7" key="1">
    <citation type="journal article" date="2023" name="Plant J.">
        <title>The genome of the king protea, Protea cynaroides.</title>
        <authorList>
            <person name="Chang J."/>
            <person name="Duong T.A."/>
            <person name="Schoeman C."/>
            <person name="Ma X."/>
            <person name="Roodt D."/>
            <person name="Barker N."/>
            <person name="Li Z."/>
            <person name="Van de Peer Y."/>
            <person name="Mizrachi E."/>
        </authorList>
    </citation>
    <scope>NUCLEOTIDE SEQUENCE</scope>
    <source>
        <tissue evidence="7">Young leaves</tissue>
    </source>
</reference>
<dbReference type="GO" id="GO:0000785">
    <property type="term" value="C:chromatin"/>
    <property type="evidence" value="ECO:0007669"/>
    <property type="project" value="TreeGrafter"/>
</dbReference>
<dbReference type="PANTHER" id="PTHR12663:SF24">
    <property type="entry name" value="TUDOR DOMAIN-CONTAINING PROTEIN"/>
    <property type="match status" value="1"/>
</dbReference>
<evidence type="ECO:0000313" key="7">
    <source>
        <dbReference type="EMBL" id="KAJ4972224.1"/>
    </source>
</evidence>
<feature type="compositionally biased region" description="Basic and acidic residues" evidence="5">
    <location>
        <begin position="242"/>
        <end position="256"/>
    </location>
</feature>
<comment type="caution">
    <text evidence="7">The sequence shown here is derived from an EMBL/GenBank/DDBJ whole genome shotgun (WGS) entry which is preliminary data.</text>
</comment>
<evidence type="ECO:0000256" key="1">
    <source>
        <dbReference type="ARBA" id="ARBA00004123"/>
    </source>
</evidence>
<protein>
    <recommendedName>
        <fullName evidence="6">PTM/DIR17-like Tudor domain-containing protein</fullName>
    </recommendedName>
</protein>
<proteinExistence type="predicted"/>
<dbReference type="OrthoDB" id="200660at2759"/>
<feature type="region of interest" description="Disordered" evidence="5">
    <location>
        <begin position="183"/>
        <end position="270"/>
    </location>
</feature>
<evidence type="ECO:0000256" key="5">
    <source>
        <dbReference type="SAM" id="MobiDB-lite"/>
    </source>
</evidence>
<keyword evidence="2" id="KW-0227">DNA damage</keyword>
<dbReference type="Proteomes" id="UP001141806">
    <property type="component" value="Unassembled WGS sequence"/>
</dbReference>
<keyword evidence="3" id="KW-0234">DNA repair</keyword>
<gene>
    <name evidence="7" type="ORF">NE237_005323</name>
</gene>
<evidence type="ECO:0000259" key="6">
    <source>
        <dbReference type="Pfam" id="PF21743"/>
    </source>
</evidence>
<sequence>MVNKKKRQKSVAGKAQGVETSNKKGTKGDSRDKMKGEIVADKAQEEKLTGGVEVGKGEVEIAEMVKTFAKKRKRGADREMAEAFFLSIEAESPRLRPRKNIVSFHRVLLKENDFDRIVGKRIKVFWPDSRKWFAGQIKSFDNENKLHSILYDDGDKEQLNLMRERFELEIFPSEAFTLLSKSEPYSQVPGDGGESGDAVNEGSPIIDRAETVKTKTKQSMWKQSENDITLVKQETASGDKAGSGDKDIPEEGRELKAQGSHSPADKQFENDISLLQQETALDEGPDAKTLDSQTVSDDQATEVQCQANVESQEIPVKKVKARAKAKM</sequence>
<dbReference type="InterPro" id="IPR047365">
    <property type="entry name" value="Tudor_AtPTM-like"/>
</dbReference>
<dbReference type="GO" id="GO:0006281">
    <property type="term" value="P:DNA repair"/>
    <property type="evidence" value="ECO:0007669"/>
    <property type="project" value="UniProtKB-KW"/>
</dbReference>
<dbReference type="CDD" id="cd20404">
    <property type="entry name" value="Tudor_Agenet_AtEML-like"/>
    <property type="match status" value="1"/>
</dbReference>
<dbReference type="Pfam" id="PF21743">
    <property type="entry name" value="PTM_DIR17_Tudor"/>
    <property type="match status" value="1"/>
</dbReference>
<dbReference type="SUPFAM" id="SSF63748">
    <property type="entry name" value="Tudor/PWWP/MBT"/>
    <property type="match status" value="1"/>
</dbReference>
<evidence type="ECO:0000256" key="2">
    <source>
        <dbReference type="ARBA" id="ARBA00022763"/>
    </source>
</evidence>
<organism evidence="7 8">
    <name type="scientific">Protea cynaroides</name>
    <dbReference type="NCBI Taxonomy" id="273540"/>
    <lineage>
        <taxon>Eukaryota</taxon>
        <taxon>Viridiplantae</taxon>
        <taxon>Streptophyta</taxon>
        <taxon>Embryophyta</taxon>
        <taxon>Tracheophyta</taxon>
        <taxon>Spermatophyta</taxon>
        <taxon>Magnoliopsida</taxon>
        <taxon>Proteales</taxon>
        <taxon>Proteaceae</taxon>
        <taxon>Protea</taxon>
    </lineage>
</organism>
<dbReference type="EMBL" id="JAMYWD010000005">
    <property type="protein sequence ID" value="KAJ4972224.1"/>
    <property type="molecule type" value="Genomic_DNA"/>
</dbReference>
<feature type="region of interest" description="Disordered" evidence="5">
    <location>
        <begin position="1"/>
        <end position="41"/>
    </location>
</feature>
<feature type="compositionally biased region" description="Basic and acidic residues" evidence="5">
    <location>
        <begin position="26"/>
        <end position="41"/>
    </location>
</feature>
<dbReference type="Gene3D" id="2.30.30.140">
    <property type="match status" value="1"/>
</dbReference>